<dbReference type="PANTHER" id="PTHR34223">
    <property type="entry name" value="OS11G0201299 PROTEIN"/>
    <property type="match status" value="1"/>
</dbReference>
<name>A0AAV5E9U7_ELECO</name>
<dbReference type="SUPFAM" id="SSF52047">
    <property type="entry name" value="RNI-like"/>
    <property type="match status" value="1"/>
</dbReference>
<dbReference type="InterPro" id="IPR036047">
    <property type="entry name" value="F-box-like_dom_sf"/>
</dbReference>
<evidence type="ECO:0000256" key="1">
    <source>
        <dbReference type="SAM" id="MobiDB-lite"/>
    </source>
</evidence>
<evidence type="ECO:0000313" key="4">
    <source>
        <dbReference type="Proteomes" id="UP001054889"/>
    </source>
</evidence>
<gene>
    <name evidence="3" type="primary">gb06515</name>
    <name evidence="3" type="ORF">PR202_gb06515</name>
</gene>
<dbReference type="EMBL" id="BQKI01000074">
    <property type="protein sequence ID" value="GJN19260.1"/>
    <property type="molecule type" value="Genomic_DNA"/>
</dbReference>
<dbReference type="SMART" id="SM00256">
    <property type="entry name" value="FBOX"/>
    <property type="match status" value="2"/>
</dbReference>
<dbReference type="InterPro" id="IPR001810">
    <property type="entry name" value="F-box_dom"/>
</dbReference>
<organism evidence="3 4">
    <name type="scientific">Eleusine coracana subsp. coracana</name>
    <dbReference type="NCBI Taxonomy" id="191504"/>
    <lineage>
        <taxon>Eukaryota</taxon>
        <taxon>Viridiplantae</taxon>
        <taxon>Streptophyta</taxon>
        <taxon>Embryophyta</taxon>
        <taxon>Tracheophyta</taxon>
        <taxon>Spermatophyta</taxon>
        <taxon>Magnoliopsida</taxon>
        <taxon>Liliopsida</taxon>
        <taxon>Poales</taxon>
        <taxon>Poaceae</taxon>
        <taxon>PACMAD clade</taxon>
        <taxon>Chloridoideae</taxon>
        <taxon>Cynodonteae</taxon>
        <taxon>Eleusininae</taxon>
        <taxon>Eleusine</taxon>
    </lineage>
</organism>
<comment type="caution">
    <text evidence="3">The sequence shown here is derived from an EMBL/GenBank/DDBJ whole genome shotgun (WGS) entry which is preliminary data.</text>
</comment>
<dbReference type="PANTHER" id="PTHR34223:SF67">
    <property type="entry name" value="F-BOX DOMAIN-CONTAINING PROTEIN"/>
    <property type="match status" value="1"/>
</dbReference>
<feature type="domain" description="F-box" evidence="2">
    <location>
        <begin position="9"/>
        <end position="46"/>
    </location>
</feature>
<dbReference type="InterPro" id="IPR053197">
    <property type="entry name" value="F-box_SCFL_complex_component"/>
</dbReference>
<dbReference type="Pfam" id="PF00646">
    <property type="entry name" value="F-box"/>
    <property type="match status" value="2"/>
</dbReference>
<feature type="domain" description="F-box" evidence="2">
    <location>
        <begin position="288"/>
        <end position="324"/>
    </location>
</feature>
<dbReference type="AlphaFoldDB" id="A0AAV5E9U7"/>
<dbReference type="Gene3D" id="1.20.1280.50">
    <property type="match status" value="2"/>
</dbReference>
<reference evidence="3" key="2">
    <citation type="submission" date="2021-12" db="EMBL/GenBank/DDBJ databases">
        <title>Resequencing data analysis of finger millet.</title>
        <authorList>
            <person name="Hatakeyama M."/>
            <person name="Aluri S."/>
            <person name="Balachadran M.T."/>
            <person name="Sivarajan S.R."/>
            <person name="Poveda L."/>
            <person name="Shimizu-Inatsugi R."/>
            <person name="Schlapbach R."/>
            <person name="Sreeman S.M."/>
            <person name="Shimizu K.K."/>
        </authorList>
    </citation>
    <scope>NUCLEOTIDE SEQUENCE</scope>
</reference>
<evidence type="ECO:0000313" key="3">
    <source>
        <dbReference type="EMBL" id="GJN19260.1"/>
    </source>
</evidence>
<accession>A0AAV5E9U7</accession>
<dbReference type="CDD" id="cd22160">
    <property type="entry name" value="F-box_AtFBL13-like"/>
    <property type="match status" value="1"/>
</dbReference>
<dbReference type="Proteomes" id="UP001054889">
    <property type="component" value="Unassembled WGS sequence"/>
</dbReference>
<dbReference type="Pfam" id="PF24758">
    <property type="entry name" value="LRR_At5g56370"/>
    <property type="match status" value="1"/>
</dbReference>
<dbReference type="InterPro" id="IPR053781">
    <property type="entry name" value="F-box_AtFBL13-like"/>
</dbReference>
<keyword evidence="4" id="KW-1185">Reference proteome</keyword>
<feature type="region of interest" description="Disordered" evidence="1">
    <location>
        <begin position="618"/>
        <end position="637"/>
    </location>
</feature>
<sequence>MSAPGDATRDWLTDLPDDILHRILRFLDARQAVGVLSLVSRRFRFLWATVPFITLLCPNHKGSEKFGNLLLLLRDGRLPECVFCCATLEELKLLATGTREAIAPRSGCPALEDLSLSRSILGSFKISSETLKVMSITDCSYEELHVSAPHIASLRLIVSGKVQLDGMPFLVSAWVYVCDDAVQHLARGGYDLAAALCNAQQLELFSFNLFVELYEGHGNVPIHVTREKKDVKLVSALTRDLETLWIRLSKGDDIEEFRRMRRLLKEKTKPKETVTARRDQTMPPASNLDRLSALPDDLLHRILRFLDARQSVHLSLLSRRWRHLWASSPFITMNSSSCFESFGNSLLLLRDPTPLHAFCLYSRTLTHFAFQRKWLRHATSRGLRVLQVTLKSVSDLQLPECAFSCVTLEEINLLSIGHKELIAPKSICLPRLKKLHLENVQTEPSTVEKLSSGCPALEDLSLSGCSLGSFMISSDTLKTLSIDTCTYVDIHVSAPNISSMRLTVSGKVHLDRMPSLVSAWVDVCDDAIYHLAPCAYDLFAALSCAKHLELFRFDQLFQKDMVQKSGTESLSFSNLKSLHIGEWLVADFNKLLSYFIQCAPNLAHLTLDQRKLYDRHNGNLPTQASRKKKPSDKLKQAPALPRNLETLQIRISEGDDIEEVRQMRALLKEKTKPKETEVEWF</sequence>
<evidence type="ECO:0000259" key="2">
    <source>
        <dbReference type="PROSITE" id="PS50181"/>
    </source>
</evidence>
<proteinExistence type="predicted"/>
<dbReference type="InterPro" id="IPR032675">
    <property type="entry name" value="LRR_dom_sf"/>
</dbReference>
<dbReference type="PROSITE" id="PS50181">
    <property type="entry name" value="FBOX"/>
    <property type="match status" value="2"/>
</dbReference>
<protein>
    <recommendedName>
        <fullName evidence="2">F-box domain-containing protein</fullName>
    </recommendedName>
</protein>
<dbReference type="Gene3D" id="3.80.10.10">
    <property type="entry name" value="Ribonuclease Inhibitor"/>
    <property type="match status" value="1"/>
</dbReference>
<dbReference type="InterPro" id="IPR055411">
    <property type="entry name" value="LRR_FXL15/At3g58940/PEG3-like"/>
</dbReference>
<dbReference type="SUPFAM" id="SSF81383">
    <property type="entry name" value="F-box domain"/>
    <property type="match status" value="2"/>
</dbReference>
<reference evidence="3" key="1">
    <citation type="journal article" date="2018" name="DNA Res.">
        <title>Multiple hybrid de novo genome assembly of finger millet, an orphan allotetraploid crop.</title>
        <authorList>
            <person name="Hatakeyama M."/>
            <person name="Aluri S."/>
            <person name="Balachadran M.T."/>
            <person name="Sivarajan S.R."/>
            <person name="Patrignani A."/>
            <person name="Gruter S."/>
            <person name="Poveda L."/>
            <person name="Shimizu-Inatsugi R."/>
            <person name="Baeten J."/>
            <person name="Francoijs K.J."/>
            <person name="Nataraja K.N."/>
            <person name="Reddy Y.A.N."/>
            <person name="Phadnis S."/>
            <person name="Ravikumar R.L."/>
            <person name="Schlapbach R."/>
            <person name="Sreeman S.M."/>
            <person name="Shimizu K.K."/>
        </authorList>
    </citation>
    <scope>NUCLEOTIDE SEQUENCE</scope>
</reference>